<dbReference type="EMBL" id="CP044333">
    <property type="protein sequence ID" value="QGN00015.1"/>
    <property type="molecule type" value="Genomic_DNA"/>
</dbReference>
<geneLocation type="plasmid" evidence="1">
    <name>unnamed2</name>
</geneLocation>
<dbReference type="GO" id="GO:0046914">
    <property type="term" value="F:transition metal ion binding"/>
    <property type="evidence" value="ECO:0007669"/>
    <property type="project" value="InterPro"/>
</dbReference>
<sequence length="121" mass="13649">MTEARWEETSVSGDFERELTKRVWTDDTFATQVERSPVEALRSMGVEVPAGVKVKVVVQRRDTIYFTIPPARAPHSEPATAPLNQMDLWSSKGLLIWLVPVAAKFKLLALRNAARKEGDRQ</sequence>
<protein>
    <recommendedName>
        <fullName evidence="3">NHLP leader peptide family natural product</fullName>
    </recommendedName>
</protein>
<evidence type="ECO:0000313" key="2">
    <source>
        <dbReference type="Proteomes" id="UP000422569"/>
    </source>
</evidence>
<keyword evidence="1" id="KW-0614">Plasmid</keyword>
<dbReference type="GO" id="GO:0003824">
    <property type="term" value="F:catalytic activity"/>
    <property type="evidence" value="ECO:0007669"/>
    <property type="project" value="InterPro"/>
</dbReference>
<dbReference type="SUPFAM" id="SSF56209">
    <property type="entry name" value="Nitrile hydratase alpha chain"/>
    <property type="match status" value="1"/>
</dbReference>
<dbReference type="AlphaFoldDB" id="A0A6B8M7E9"/>
<evidence type="ECO:0008006" key="3">
    <source>
        <dbReference type="Google" id="ProtNLM"/>
    </source>
</evidence>
<reference evidence="1 2" key="1">
    <citation type="submission" date="2019-09" db="EMBL/GenBank/DDBJ databases">
        <title>Isolation and complete genome sequencing of Methylocystis species.</title>
        <authorList>
            <person name="Rumah B.L."/>
            <person name="Stead C.E."/>
            <person name="Stevens B.C."/>
            <person name="Minton N.P."/>
            <person name="Grosse-Honebrink A."/>
            <person name="Zhang Y."/>
        </authorList>
    </citation>
    <scope>NUCLEOTIDE SEQUENCE [LARGE SCALE GENOMIC DNA]</scope>
    <source>
        <strain evidence="1 2">BRCS2</strain>
        <plasmid evidence="1 2">unnamed2</plasmid>
    </source>
</reference>
<dbReference type="Proteomes" id="UP000422569">
    <property type="component" value="Plasmid unnamed2"/>
</dbReference>
<proteinExistence type="predicted"/>
<accession>A0A6B8M7E9</accession>
<organism evidence="1 2">
    <name type="scientific">Methylocystis parvus</name>
    <dbReference type="NCBI Taxonomy" id="134"/>
    <lineage>
        <taxon>Bacteria</taxon>
        <taxon>Pseudomonadati</taxon>
        <taxon>Pseudomonadota</taxon>
        <taxon>Alphaproteobacteria</taxon>
        <taxon>Hyphomicrobiales</taxon>
        <taxon>Methylocystaceae</taxon>
        <taxon>Methylocystis</taxon>
    </lineage>
</organism>
<dbReference type="InterPro" id="IPR036648">
    <property type="entry name" value="CN_Hdrase_a/SCN_Hdrase_g_sf"/>
</dbReference>
<dbReference type="Gene3D" id="3.90.330.10">
    <property type="entry name" value="Nitrile hydratase alpha /Thiocyanate hydrolase gamma"/>
    <property type="match status" value="1"/>
</dbReference>
<gene>
    <name evidence="1" type="ORF">F7D14_20680</name>
</gene>
<dbReference type="RefSeq" id="WP_016920718.1">
    <property type="nucleotide sequence ID" value="NZ_CP044333.1"/>
</dbReference>
<keyword evidence="2" id="KW-1185">Reference proteome</keyword>
<dbReference type="KEGG" id="mpar:F7D14_20680"/>
<name>A0A6B8M7E9_9HYPH</name>
<evidence type="ECO:0000313" key="1">
    <source>
        <dbReference type="EMBL" id="QGN00015.1"/>
    </source>
</evidence>